<protein>
    <recommendedName>
        <fullName evidence="9">Tetraspanin-31</fullName>
    </recommendedName>
</protein>
<comment type="similarity">
    <text evidence="2">Belongs to the tetraspanin (TM4SF) family.</text>
</comment>
<proteinExistence type="inferred from homology"/>
<keyword evidence="4 6" id="KW-1133">Transmembrane helix</keyword>
<accession>A0AAV2IDM0</accession>
<dbReference type="PANTHER" id="PTHR19282:SF452">
    <property type="entry name" value="LD03691P"/>
    <property type="match status" value="1"/>
</dbReference>
<comment type="caution">
    <text evidence="7">The sequence shown here is derived from an EMBL/GenBank/DDBJ whole genome shotgun (WGS) entry which is preliminary data.</text>
</comment>
<dbReference type="PIRSF" id="PIRSF002419">
    <property type="entry name" value="Tetraspanin"/>
    <property type="match status" value="1"/>
</dbReference>
<feature type="transmembrane region" description="Helical" evidence="6">
    <location>
        <begin position="45"/>
        <end position="68"/>
    </location>
</feature>
<dbReference type="Proteomes" id="UP001497497">
    <property type="component" value="Unassembled WGS sequence"/>
</dbReference>
<dbReference type="InterPro" id="IPR018499">
    <property type="entry name" value="Tetraspanin/Peripherin"/>
</dbReference>
<dbReference type="EMBL" id="CAXITT010000667">
    <property type="protein sequence ID" value="CAL1545008.1"/>
    <property type="molecule type" value="Genomic_DNA"/>
</dbReference>
<evidence type="ECO:0000313" key="7">
    <source>
        <dbReference type="EMBL" id="CAL1545008.1"/>
    </source>
</evidence>
<evidence type="ECO:0000256" key="4">
    <source>
        <dbReference type="ARBA" id="ARBA00022989"/>
    </source>
</evidence>
<evidence type="ECO:0000256" key="6">
    <source>
        <dbReference type="SAM" id="Phobius"/>
    </source>
</evidence>
<dbReference type="Pfam" id="PF00335">
    <property type="entry name" value="Tetraspanin"/>
    <property type="match status" value="1"/>
</dbReference>
<gene>
    <name evidence="7" type="ORF">GSLYS_00018491001</name>
</gene>
<keyword evidence="8" id="KW-1185">Reference proteome</keyword>
<evidence type="ECO:0000256" key="1">
    <source>
        <dbReference type="ARBA" id="ARBA00004141"/>
    </source>
</evidence>
<sequence>MVCGGFGCSRHSLIILNVIYIIVSFILIGVAAYGRVAAVITSLTLVGSLIACGVFLFLIALVGLVGAAKHHQVLLFFYMIILFVLFLLQFALACACLAVNAEQKDSLARQGWQMSSVMTKEDVQHQFDCCGFEEPFLGESDPLGHPPCGSKFTKCCEINNTSACCTGIYPPKNASGEKDLVCPCDTCLDKLKPIIYNAFSATGGVGLFFSFTEIIGVWLAMRYRNQKDPRANPSAFL</sequence>
<dbReference type="InterPro" id="IPR000301">
    <property type="entry name" value="Tetraspanin_animals"/>
</dbReference>
<organism evidence="7 8">
    <name type="scientific">Lymnaea stagnalis</name>
    <name type="common">Great pond snail</name>
    <name type="synonym">Helix stagnalis</name>
    <dbReference type="NCBI Taxonomy" id="6523"/>
    <lineage>
        <taxon>Eukaryota</taxon>
        <taxon>Metazoa</taxon>
        <taxon>Spiralia</taxon>
        <taxon>Lophotrochozoa</taxon>
        <taxon>Mollusca</taxon>
        <taxon>Gastropoda</taxon>
        <taxon>Heterobranchia</taxon>
        <taxon>Euthyneura</taxon>
        <taxon>Panpulmonata</taxon>
        <taxon>Hygrophila</taxon>
        <taxon>Lymnaeoidea</taxon>
        <taxon>Lymnaeidae</taxon>
        <taxon>Lymnaea</taxon>
    </lineage>
</organism>
<dbReference type="PANTHER" id="PTHR19282">
    <property type="entry name" value="TETRASPANIN"/>
    <property type="match status" value="1"/>
</dbReference>
<evidence type="ECO:0000256" key="5">
    <source>
        <dbReference type="ARBA" id="ARBA00023136"/>
    </source>
</evidence>
<keyword evidence="5 6" id="KW-0472">Membrane</keyword>
<evidence type="ECO:0000256" key="2">
    <source>
        <dbReference type="ARBA" id="ARBA00006840"/>
    </source>
</evidence>
<dbReference type="GO" id="GO:0016020">
    <property type="term" value="C:membrane"/>
    <property type="evidence" value="ECO:0007669"/>
    <property type="project" value="UniProtKB-SubCell"/>
</dbReference>
<keyword evidence="3 6" id="KW-0812">Transmembrane</keyword>
<evidence type="ECO:0000256" key="3">
    <source>
        <dbReference type="ARBA" id="ARBA00022692"/>
    </source>
</evidence>
<feature type="transmembrane region" description="Helical" evidence="6">
    <location>
        <begin position="12"/>
        <end position="33"/>
    </location>
</feature>
<dbReference type="PRINTS" id="PR00259">
    <property type="entry name" value="TMFOUR"/>
</dbReference>
<evidence type="ECO:0000313" key="8">
    <source>
        <dbReference type="Proteomes" id="UP001497497"/>
    </source>
</evidence>
<comment type="subcellular location">
    <subcellularLocation>
        <location evidence="1">Membrane</location>
        <topology evidence="1">Multi-pass membrane protein</topology>
    </subcellularLocation>
</comment>
<reference evidence="7 8" key="1">
    <citation type="submission" date="2024-04" db="EMBL/GenBank/DDBJ databases">
        <authorList>
            <consortium name="Genoscope - CEA"/>
            <person name="William W."/>
        </authorList>
    </citation>
    <scope>NUCLEOTIDE SEQUENCE [LARGE SCALE GENOMIC DNA]</scope>
</reference>
<dbReference type="AlphaFoldDB" id="A0AAV2IDM0"/>
<feature type="transmembrane region" description="Helical" evidence="6">
    <location>
        <begin position="75"/>
        <end position="101"/>
    </location>
</feature>
<evidence type="ECO:0008006" key="9">
    <source>
        <dbReference type="Google" id="ProtNLM"/>
    </source>
</evidence>
<feature type="transmembrane region" description="Helical" evidence="6">
    <location>
        <begin position="198"/>
        <end position="220"/>
    </location>
</feature>
<name>A0AAV2IDM0_LYMST</name>